<organism evidence="1 2">
    <name type="scientific">Herpetosiphon geysericola</name>
    <dbReference type="NCBI Taxonomy" id="70996"/>
    <lineage>
        <taxon>Bacteria</taxon>
        <taxon>Bacillati</taxon>
        <taxon>Chloroflexota</taxon>
        <taxon>Chloroflexia</taxon>
        <taxon>Herpetosiphonales</taxon>
        <taxon>Herpetosiphonaceae</taxon>
        <taxon>Herpetosiphon</taxon>
    </lineage>
</organism>
<reference evidence="1 2" key="1">
    <citation type="submission" date="2015-07" db="EMBL/GenBank/DDBJ databases">
        <title>Whole genome sequence of Herpetosiphon geysericola DSM 7119.</title>
        <authorList>
            <person name="Hemp J."/>
            <person name="Ward L.M."/>
            <person name="Pace L.A."/>
            <person name="Fischer W.W."/>
        </authorList>
    </citation>
    <scope>NUCLEOTIDE SEQUENCE [LARGE SCALE GENOMIC DNA]</scope>
    <source>
        <strain evidence="1 2">DSM 7119</strain>
    </source>
</reference>
<sequence length="77" mass="8926">MDLGINTTLVEHVDRLKRAEIKCRQNDEAWWLVGMERLLISTRSIAKPIWLVNSPLTHSTRSHGAEKVLWNVSYARN</sequence>
<evidence type="ECO:0000313" key="2">
    <source>
        <dbReference type="Proteomes" id="UP000050277"/>
    </source>
</evidence>
<dbReference type="Proteomes" id="UP000050277">
    <property type="component" value="Unassembled WGS sequence"/>
</dbReference>
<protein>
    <submittedName>
        <fullName evidence="1">Uncharacterized protein</fullName>
    </submittedName>
</protein>
<keyword evidence="2" id="KW-1185">Reference proteome</keyword>
<comment type="caution">
    <text evidence="1">The sequence shown here is derived from an EMBL/GenBank/DDBJ whole genome shotgun (WGS) entry which is preliminary data.</text>
</comment>
<accession>A0A0P6Y7M1</accession>
<name>A0A0P6Y7M1_9CHLR</name>
<gene>
    <name evidence="1" type="ORF">SE18_08990</name>
</gene>
<dbReference type="EMBL" id="LGKP01000015">
    <property type="protein sequence ID" value="KPL88808.1"/>
    <property type="molecule type" value="Genomic_DNA"/>
</dbReference>
<proteinExistence type="predicted"/>
<dbReference type="AlphaFoldDB" id="A0A0P6Y7M1"/>
<evidence type="ECO:0000313" key="1">
    <source>
        <dbReference type="EMBL" id="KPL88808.1"/>
    </source>
</evidence>